<evidence type="ECO:0000313" key="2">
    <source>
        <dbReference type="Proteomes" id="UP001366166"/>
    </source>
</evidence>
<name>A0AAU9ETQ0_9BACT</name>
<dbReference type="AlphaFoldDB" id="A0AAU9ETQ0"/>
<evidence type="ECO:0000313" key="1">
    <source>
        <dbReference type="EMBL" id="BEQ15070.1"/>
    </source>
</evidence>
<protein>
    <submittedName>
        <fullName evidence="1">Uncharacterized protein</fullName>
    </submittedName>
</protein>
<proteinExistence type="predicted"/>
<dbReference type="Proteomes" id="UP001366166">
    <property type="component" value="Chromosome"/>
</dbReference>
<keyword evidence="2" id="KW-1185">Reference proteome</keyword>
<dbReference type="RefSeq" id="WP_338598971.1">
    <property type="nucleotide sequence ID" value="NZ_AP028679.1"/>
</dbReference>
<reference evidence="2" key="1">
    <citation type="journal article" date="2023" name="Arch. Microbiol.">
        <title>Desulfoferula mesophilus gen. nov. sp. nov., a mesophilic sulfate-reducing bacterium isolated from a brackish lake sediment.</title>
        <authorList>
            <person name="Watanabe T."/>
            <person name="Yabe T."/>
            <person name="Tsuji J.M."/>
            <person name="Fukui M."/>
        </authorList>
    </citation>
    <scope>NUCLEOTIDE SEQUENCE [LARGE SCALE GENOMIC DNA]</scope>
    <source>
        <strain evidence="2">12FAK</strain>
    </source>
</reference>
<dbReference type="KEGG" id="dmp:FAK_21360"/>
<accession>A0AAU9ETQ0</accession>
<gene>
    <name evidence="1" type="ORF">FAK_21360</name>
</gene>
<dbReference type="EMBL" id="AP028679">
    <property type="protein sequence ID" value="BEQ15070.1"/>
    <property type="molecule type" value="Genomic_DNA"/>
</dbReference>
<organism evidence="1 2">
    <name type="scientific">Desulfoferula mesophila</name>
    <dbReference type="NCBI Taxonomy" id="3058419"/>
    <lineage>
        <taxon>Bacteria</taxon>
        <taxon>Pseudomonadati</taxon>
        <taxon>Thermodesulfobacteriota</taxon>
        <taxon>Desulfarculia</taxon>
        <taxon>Desulfarculales</taxon>
        <taxon>Desulfarculaceae</taxon>
        <taxon>Desulfoferula</taxon>
    </lineage>
</organism>
<sequence length="187" mass="19978">MSQAEPNPAQHAQALYNLSAQIAALLGEALRRDFTFSGTALGQSEVVDQALDGQMQYGLLACALDKIEINEATAPGYWAKLHQELKRLVAREAHASAVEILRPLAAVVSDQEMAAISEAIYNPLGPYEESSLARLQEGLAGTPFEVLAARVVKSFFAKGQDPSAIADRVIDLALEGSRTLFLKGGLA</sequence>